<dbReference type="EMBL" id="JXTB01000847">
    <property type="protein sequence ID" value="PON32225.1"/>
    <property type="molecule type" value="Genomic_DNA"/>
</dbReference>
<dbReference type="OrthoDB" id="1193721at2759"/>
<organism evidence="1 2">
    <name type="scientific">Parasponia andersonii</name>
    <name type="common">Sponia andersonii</name>
    <dbReference type="NCBI Taxonomy" id="3476"/>
    <lineage>
        <taxon>Eukaryota</taxon>
        <taxon>Viridiplantae</taxon>
        <taxon>Streptophyta</taxon>
        <taxon>Embryophyta</taxon>
        <taxon>Tracheophyta</taxon>
        <taxon>Spermatophyta</taxon>
        <taxon>Magnoliopsida</taxon>
        <taxon>eudicotyledons</taxon>
        <taxon>Gunneridae</taxon>
        <taxon>Pentapetalae</taxon>
        <taxon>rosids</taxon>
        <taxon>fabids</taxon>
        <taxon>Rosales</taxon>
        <taxon>Cannabaceae</taxon>
        <taxon>Parasponia</taxon>
    </lineage>
</organism>
<proteinExistence type="predicted"/>
<comment type="caution">
    <text evidence="1">The sequence shown here is derived from an EMBL/GenBank/DDBJ whole genome shotgun (WGS) entry which is preliminary data.</text>
</comment>
<reference evidence="2" key="1">
    <citation type="submission" date="2016-06" db="EMBL/GenBank/DDBJ databases">
        <title>Parallel loss of symbiosis genes in relatives of nitrogen-fixing non-legume Parasponia.</title>
        <authorList>
            <person name="Van Velzen R."/>
            <person name="Holmer R."/>
            <person name="Bu F."/>
            <person name="Rutten L."/>
            <person name="Van Zeijl A."/>
            <person name="Liu W."/>
            <person name="Santuari L."/>
            <person name="Cao Q."/>
            <person name="Sharma T."/>
            <person name="Shen D."/>
            <person name="Roswanjaya Y."/>
            <person name="Wardhani T."/>
            <person name="Kalhor M.S."/>
            <person name="Jansen J."/>
            <person name="Van den Hoogen J."/>
            <person name="Gungor B."/>
            <person name="Hartog M."/>
            <person name="Hontelez J."/>
            <person name="Verver J."/>
            <person name="Yang W.-C."/>
            <person name="Schijlen E."/>
            <person name="Repin R."/>
            <person name="Schilthuizen M."/>
            <person name="Schranz E."/>
            <person name="Heidstra R."/>
            <person name="Miyata K."/>
            <person name="Fedorova E."/>
            <person name="Kohlen W."/>
            <person name="Bisseling T."/>
            <person name="Smit S."/>
            <person name="Geurts R."/>
        </authorList>
    </citation>
    <scope>NUCLEOTIDE SEQUENCE [LARGE SCALE GENOMIC DNA]</scope>
    <source>
        <strain evidence="2">cv. WU1-14</strain>
    </source>
</reference>
<dbReference type="InterPro" id="IPR052160">
    <property type="entry name" value="Gypsy_RT_Integrase-like"/>
</dbReference>
<dbReference type="GO" id="GO:0003676">
    <property type="term" value="F:nucleic acid binding"/>
    <property type="evidence" value="ECO:0007669"/>
    <property type="project" value="InterPro"/>
</dbReference>
<feature type="non-terminal residue" evidence="1">
    <location>
        <position position="1"/>
    </location>
</feature>
<dbReference type="PANTHER" id="PTHR47266">
    <property type="entry name" value="ENDONUCLEASE-RELATED"/>
    <property type="match status" value="1"/>
</dbReference>
<gene>
    <name evidence="1" type="ORF">PanWU01x14_363080</name>
</gene>
<dbReference type="AlphaFoldDB" id="A0A2P5A6R4"/>
<evidence type="ECO:0000313" key="1">
    <source>
        <dbReference type="EMBL" id="PON32225.1"/>
    </source>
</evidence>
<accession>A0A2P5A6R4</accession>
<evidence type="ECO:0000313" key="2">
    <source>
        <dbReference type="Proteomes" id="UP000237105"/>
    </source>
</evidence>
<name>A0A2P5A6R4_PARAD</name>
<dbReference type="Gene3D" id="3.30.420.10">
    <property type="entry name" value="Ribonuclease H-like superfamily/Ribonuclease H"/>
    <property type="match status" value="1"/>
</dbReference>
<dbReference type="InterPro" id="IPR036397">
    <property type="entry name" value="RNaseH_sf"/>
</dbReference>
<keyword evidence="2" id="KW-1185">Reference proteome</keyword>
<dbReference type="Proteomes" id="UP000237105">
    <property type="component" value="Unassembled WGS sequence"/>
</dbReference>
<protein>
    <submittedName>
        <fullName evidence="1">Ribonuclease H-like domain containing protein</fullName>
    </submittedName>
</protein>
<sequence>LDLALQEQSLVMKEVKQILEKTVSTNWKDWSSKLEEALCVYKMAFKTQIGMSPYRLVFGNACHLPVKLEHREFWVVKRLNIDLKSSEEQRLLQLNELEEFWNEAYENTRIYKE</sequence>